<accession>A0A1I4RYE1</accession>
<dbReference type="GO" id="GO:0019432">
    <property type="term" value="P:triglyceride biosynthetic process"/>
    <property type="evidence" value="ECO:0007669"/>
    <property type="project" value="UniProtKB-UniPathway"/>
</dbReference>
<dbReference type="PANTHER" id="PTHR31650:SF1">
    <property type="entry name" value="WAX ESTER SYNTHASE_DIACYLGLYCEROL ACYLTRANSFERASE 4-RELATED"/>
    <property type="match status" value="1"/>
</dbReference>
<dbReference type="GO" id="GO:0071731">
    <property type="term" value="P:response to nitric oxide"/>
    <property type="evidence" value="ECO:0007669"/>
    <property type="project" value="TreeGrafter"/>
</dbReference>
<dbReference type="GO" id="GO:0005886">
    <property type="term" value="C:plasma membrane"/>
    <property type="evidence" value="ECO:0007669"/>
    <property type="project" value="TreeGrafter"/>
</dbReference>
<comment type="pathway">
    <text evidence="2">Lipid metabolism.</text>
</comment>
<keyword evidence="7" id="KW-0319">Glycerol metabolism</keyword>
<name>A0A1I4RYE1_9GAMM</name>
<evidence type="ECO:0000256" key="9">
    <source>
        <dbReference type="ARBA" id="ARBA00023315"/>
    </source>
</evidence>
<dbReference type="Gene3D" id="3.30.559.10">
    <property type="entry name" value="Chloramphenicol acetyltransferase-like domain"/>
    <property type="match status" value="1"/>
</dbReference>
<comment type="pathway">
    <text evidence="1">Glycerolipid metabolism; triacylglycerol biosynthesis.</text>
</comment>
<dbReference type="InterPro" id="IPR009721">
    <property type="entry name" value="O-acyltransferase_WSD1_C"/>
</dbReference>
<dbReference type="NCBIfam" id="TIGR02946">
    <property type="entry name" value="acyl_WS_DGAT"/>
    <property type="match status" value="1"/>
</dbReference>
<protein>
    <recommendedName>
        <fullName evidence="4">diacylglycerol O-acyltransferase</fullName>
        <ecNumber evidence="4">2.3.1.20</ecNumber>
    </recommendedName>
</protein>
<dbReference type="GO" id="GO:0004144">
    <property type="term" value="F:diacylglycerol O-acyltransferase activity"/>
    <property type="evidence" value="ECO:0007669"/>
    <property type="project" value="UniProtKB-EC"/>
</dbReference>
<dbReference type="InterPro" id="IPR004255">
    <property type="entry name" value="O-acyltransferase_WSD1_N"/>
</dbReference>
<dbReference type="PANTHER" id="PTHR31650">
    <property type="entry name" value="O-ACYLTRANSFERASE (WSD1-LIKE) FAMILY PROTEIN"/>
    <property type="match status" value="1"/>
</dbReference>
<sequence length="454" mass="51102">MKPLSPTDQLFLWLEKRQQPMHVGGLQLFSFPEDAPDDYVARLADQLREHTLVTPPFNQRLDYRFGQPVWVEDEHLDLEHHFRFEALPTPGRIRELLTFISAEHSHLMDRERPMWEVHLIEGLGERQFALYTKVHHSLVDGVSAMRMVTRTLSEDPEQRGMPPIWALPPRVRSESGEGASLWRSVGHLLGESGKQLGTIPTVARELLRTVNEARKDPAYHSIFHAPRSVLNQRITGSRRFAAQSFCLKRIKAVCQAYGTTVNDVVTAMCATALRGYLMNQEALPAKPLIAMVPVSLRRDDSSGGNQVGVILANLHTDEPDPAERLVKIHQGMQEAKERYAHMSPEEIINYTALTLAPAAFHLLTGMAPNWQTFNVVISNVPGPGETRYWNGAKMEGMYPVSIAMDRLALNMTLTSYNDQVEFGLIGCRRTLPSLQRMLDYLDEGLAELEAAAGL</sequence>
<dbReference type="GO" id="GO:0051701">
    <property type="term" value="P:biological process involved in interaction with host"/>
    <property type="evidence" value="ECO:0007669"/>
    <property type="project" value="TreeGrafter"/>
</dbReference>
<dbReference type="InterPro" id="IPR014292">
    <property type="entry name" value="Acyl_transf_WS/DGAT"/>
</dbReference>
<evidence type="ECO:0000259" key="12">
    <source>
        <dbReference type="Pfam" id="PF06974"/>
    </source>
</evidence>
<evidence type="ECO:0000259" key="11">
    <source>
        <dbReference type="Pfam" id="PF03007"/>
    </source>
</evidence>
<dbReference type="UniPathway" id="UPA00282"/>
<keyword evidence="8" id="KW-0443">Lipid metabolism</keyword>
<dbReference type="AlphaFoldDB" id="A0A1I4RYE1"/>
<evidence type="ECO:0000256" key="4">
    <source>
        <dbReference type="ARBA" id="ARBA00013244"/>
    </source>
</evidence>
<dbReference type="Gene3D" id="3.30.559.30">
    <property type="entry name" value="Nonribosomal peptide synthetase, condensation domain"/>
    <property type="match status" value="1"/>
</dbReference>
<dbReference type="InterPro" id="IPR023213">
    <property type="entry name" value="CAT-like_dom_sf"/>
</dbReference>
<evidence type="ECO:0000256" key="5">
    <source>
        <dbReference type="ARBA" id="ARBA00022516"/>
    </source>
</evidence>
<evidence type="ECO:0000313" key="14">
    <source>
        <dbReference type="Proteomes" id="UP000199339"/>
    </source>
</evidence>
<dbReference type="GO" id="GO:0001666">
    <property type="term" value="P:response to hypoxia"/>
    <property type="evidence" value="ECO:0007669"/>
    <property type="project" value="TreeGrafter"/>
</dbReference>
<dbReference type="Proteomes" id="UP000199339">
    <property type="component" value="Unassembled WGS sequence"/>
</dbReference>
<evidence type="ECO:0000256" key="1">
    <source>
        <dbReference type="ARBA" id="ARBA00004771"/>
    </source>
</evidence>
<dbReference type="Pfam" id="PF03007">
    <property type="entry name" value="WS_DGAT_cat"/>
    <property type="match status" value="1"/>
</dbReference>
<dbReference type="EMBL" id="FOUR01000001">
    <property type="protein sequence ID" value="SFM57316.1"/>
    <property type="molecule type" value="Genomic_DNA"/>
</dbReference>
<organism evidence="13 14">
    <name type="scientific">Marinobacter pelagius</name>
    <dbReference type="NCBI Taxonomy" id="379482"/>
    <lineage>
        <taxon>Bacteria</taxon>
        <taxon>Pseudomonadati</taxon>
        <taxon>Pseudomonadota</taxon>
        <taxon>Gammaproteobacteria</taxon>
        <taxon>Pseudomonadales</taxon>
        <taxon>Marinobacteraceae</taxon>
        <taxon>Marinobacter</taxon>
    </lineage>
</organism>
<evidence type="ECO:0000256" key="3">
    <source>
        <dbReference type="ARBA" id="ARBA00009587"/>
    </source>
</evidence>
<keyword evidence="14" id="KW-1185">Reference proteome</keyword>
<dbReference type="SUPFAM" id="SSF52777">
    <property type="entry name" value="CoA-dependent acyltransferases"/>
    <property type="match status" value="2"/>
</dbReference>
<dbReference type="InterPro" id="IPR045034">
    <property type="entry name" value="O-acyltransferase_WSD1-like"/>
</dbReference>
<gene>
    <name evidence="13" type="ORF">SAMN04487961_0745</name>
</gene>
<feature type="domain" description="O-acyltransferase WSD1 C-terminal" evidence="12">
    <location>
        <begin position="304"/>
        <end position="448"/>
    </location>
</feature>
<keyword evidence="6 13" id="KW-0808">Transferase</keyword>
<keyword evidence="9 13" id="KW-0012">Acyltransferase</keyword>
<feature type="domain" description="O-acyltransferase WSD1-like N-terminal" evidence="11">
    <location>
        <begin position="4"/>
        <end position="265"/>
    </location>
</feature>
<evidence type="ECO:0000256" key="7">
    <source>
        <dbReference type="ARBA" id="ARBA00022798"/>
    </source>
</evidence>
<evidence type="ECO:0000256" key="8">
    <source>
        <dbReference type="ARBA" id="ARBA00023098"/>
    </source>
</evidence>
<dbReference type="Pfam" id="PF06974">
    <property type="entry name" value="WS_DGAT_C"/>
    <property type="match status" value="1"/>
</dbReference>
<evidence type="ECO:0000256" key="6">
    <source>
        <dbReference type="ARBA" id="ARBA00022679"/>
    </source>
</evidence>
<dbReference type="RefSeq" id="WP_091999197.1">
    <property type="nucleotide sequence ID" value="NZ_FOUR01000001.1"/>
</dbReference>
<proteinExistence type="inferred from homology"/>
<comment type="similarity">
    <text evidence="3">Belongs to the long-chain O-acyltransferase family.</text>
</comment>
<keyword evidence="5" id="KW-0444">Lipid biosynthesis</keyword>
<evidence type="ECO:0000256" key="10">
    <source>
        <dbReference type="ARBA" id="ARBA00048109"/>
    </source>
</evidence>
<dbReference type="EC" id="2.3.1.20" evidence="4"/>
<comment type="catalytic activity">
    <reaction evidence="10">
        <text>an acyl-CoA + a 1,2-diacyl-sn-glycerol = a triacyl-sn-glycerol + CoA</text>
        <dbReference type="Rhea" id="RHEA:10868"/>
        <dbReference type="ChEBI" id="CHEBI:17815"/>
        <dbReference type="ChEBI" id="CHEBI:57287"/>
        <dbReference type="ChEBI" id="CHEBI:58342"/>
        <dbReference type="ChEBI" id="CHEBI:64615"/>
        <dbReference type="EC" id="2.3.1.20"/>
    </reaction>
</comment>
<reference evidence="14" key="1">
    <citation type="submission" date="2016-10" db="EMBL/GenBank/DDBJ databases">
        <authorList>
            <person name="Varghese N."/>
            <person name="Submissions S."/>
        </authorList>
    </citation>
    <scope>NUCLEOTIDE SEQUENCE [LARGE SCALE GENOMIC DNA]</scope>
    <source>
        <strain evidence="14">CGMCC 1.6775</strain>
    </source>
</reference>
<evidence type="ECO:0000313" key="13">
    <source>
        <dbReference type="EMBL" id="SFM57316.1"/>
    </source>
</evidence>
<dbReference type="OrthoDB" id="9810950at2"/>
<evidence type="ECO:0000256" key="2">
    <source>
        <dbReference type="ARBA" id="ARBA00005189"/>
    </source>
</evidence>
<dbReference type="GO" id="GO:0006071">
    <property type="term" value="P:glycerol metabolic process"/>
    <property type="evidence" value="ECO:0007669"/>
    <property type="project" value="UniProtKB-KW"/>
</dbReference>